<dbReference type="AlphaFoldDB" id="A0A0N4W0Y6"/>
<evidence type="ECO:0000256" key="1">
    <source>
        <dbReference type="ARBA" id="ARBA00004749"/>
    </source>
</evidence>
<evidence type="ECO:0000313" key="7">
    <source>
        <dbReference type="EMBL" id="VDO20486.1"/>
    </source>
</evidence>
<keyword evidence="5" id="KW-0067">ATP-binding</keyword>
<sequence>MPVKASTSTVRWCRDEVGPIFNGLRLLFRSQLGYEGRQLEQQFYRTVRRTVVGGGTAVDPLNPKQSSPSLTLPETATDILQRANTVAVGIRTFADLMANGVYPGSGGYTVSPSGEKVYMSNPSPSNDVVFGLGKVAELVSKGIFSLPSSPLPNLERLGEKVEEEPYFKDSDFPKTEISETESTEGILDNGLTREEQEFLLRAARSVDDMEAEQKIRGTKKNNIYRPVLPEGYTVDATEMMNSGLSKSKESKVPSSRIGRLASFGQLAIGLAGGAAAEATRRALSLGTSELAEKLPKNPFFSPANADRIVQTLCRVRGAALKLGQMLSIQDPETVPAGLLEIFERVRQSADFMPLKQVKKQMSAAFGPEWKSRFASFEDRPFAAASIGQVHKAVLLDGRTVAVKIQYPGVADGIDSDIDNLLSVLSIGGLFPKGLFLESFVEVARKELADECRYLREARAMKKFRELLADSNDFYVPEVIDSLTTDRVLTAEYVVGKPVDKCVNEPQVVRDYIAGKFIELCLYEIFTWRFMQTDPNWSNFFLGIHPVTGKPRMILLDFGATRSYSKKFVDCYMKLIKAAADLDTKRIIELSREIGFLAGYETSIMENAHAESVLIMGETLASNKPFDFSRQSVTKRIQKLLPVMLEHRLKSPPEEVYSLHRKLSGSYLLATKLKAVVSCGALFNEIYDNYSFGEDGKDIDIDKEDETSAKAS</sequence>
<evidence type="ECO:0000256" key="3">
    <source>
        <dbReference type="ARBA" id="ARBA00022679"/>
    </source>
</evidence>
<organism evidence="9">
    <name type="scientific">Haemonchus placei</name>
    <name type="common">Barber's pole worm</name>
    <dbReference type="NCBI Taxonomy" id="6290"/>
    <lineage>
        <taxon>Eukaryota</taxon>
        <taxon>Metazoa</taxon>
        <taxon>Ecdysozoa</taxon>
        <taxon>Nematoda</taxon>
        <taxon>Chromadorea</taxon>
        <taxon>Rhabditida</taxon>
        <taxon>Rhabditina</taxon>
        <taxon>Rhabditomorpha</taxon>
        <taxon>Strongyloidea</taxon>
        <taxon>Trichostrongylidae</taxon>
        <taxon>Haemonchus</taxon>
    </lineage>
</organism>
<keyword evidence="8" id="KW-1185">Reference proteome</keyword>
<dbReference type="SUPFAM" id="SSF56112">
    <property type="entry name" value="Protein kinase-like (PK-like)"/>
    <property type="match status" value="1"/>
</dbReference>
<comment type="pathway">
    <text evidence="1">Cofactor biosynthesis; ubiquinone biosynthesis.</text>
</comment>
<dbReference type="OrthoDB" id="201153at2759"/>
<dbReference type="GO" id="GO:0006744">
    <property type="term" value="P:ubiquinone biosynthetic process"/>
    <property type="evidence" value="ECO:0007669"/>
    <property type="project" value="TreeGrafter"/>
</dbReference>
<dbReference type="PANTHER" id="PTHR43851:SF3">
    <property type="entry name" value="COENZYME Q8"/>
    <property type="match status" value="1"/>
</dbReference>
<proteinExistence type="inferred from homology"/>
<name>A0A0N4W0Y6_HAEPC</name>
<accession>A0A0N4W0Y6</accession>
<dbReference type="InterPro" id="IPR004147">
    <property type="entry name" value="ABC1_dom"/>
</dbReference>
<feature type="domain" description="ABC1 atypical kinase-like" evidence="6">
    <location>
        <begin position="345"/>
        <end position="589"/>
    </location>
</feature>
<keyword evidence="4" id="KW-0547">Nucleotide-binding</keyword>
<reference evidence="7 8" key="2">
    <citation type="submission" date="2018-11" db="EMBL/GenBank/DDBJ databases">
        <authorList>
            <consortium name="Pathogen Informatics"/>
        </authorList>
    </citation>
    <scope>NUCLEOTIDE SEQUENCE [LARGE SCALE GENOMIC DNA]</scope>
    <source>
        <strain evidence="7 8">MHpl1</strain>
    </source>
</reference>
<dbReference type="STRING" id="6290.A0A0N4W0Y6"/>
<keyword evidence="3" id="KW-0808">Transferase</keyword>
<evidence type="ECO:0000256" key="5">
    <source>
        <dbReference type="ARBA" id="ARBA00022840"/>
    </source>
</evidence>
<evidence type="ECO:0000259" key="6">
    <source>
        <dbReference type="Pfam" id="PF03109"/>
    </source>
</evidence>
<dbReference type="GO" id="GO:0016740">
    <property type="term" value="F:transferase activity"/>
    <property type="evidence" value="ECO:0007669"/>
    <property type="project" value="UniProtKB-KW"/>
</dbReference>
<protein>
    <submittedName>
        <fullName evidence="9">ABC1 domain-containing protein</fullName>
    </submittedName>
</protein>
<comment type="similarity">
    <text evidence="2">Belongs to the protein kinase superfamily. ADCK protein kinase family.</text>
</comment>
<dbReference type="InterPro" id="IPR011009">
    <property type="entry name" value="Kinase-like_dom_sf"/>
</dbReference>
<dbReference type="OMA" id="KQVHRQM"/>
<dbReference type="Proteomes" id="UP000268014">
    <property type="component" value="Unassembled WGS sequence"/>
</dbReference>
<gene>
    <name evidence="7" type="ORF">HPLM_LOCUS3251</name>
</gene>
<dbReference type="InterPro" id="IPR051409">
    <property type="entry name" value="Atypical_kinase_ADCK"/>
</dbReference>
<dbReference type="GO" id="GO:0005524">
    <property type="term" value="F:ATP binding"/>
    <property type="evidence" value="ECO:0007669"/>
    <property type="project" value="UniProtKB-KW"/>
</dbReference>
<evidence type="ECO:0000313" key="9">
    <source>
        <dbReference type="WBParaSite" id="HPLM_0000325901-mRNA-1"/>
    </source>
</evidence>
<dbReference type="InterPro" id="IPR034646">
    <property type="entry name" value="ADCK3_dom"/>
</dbReference>
<dbReference type="EMBL" id="UZAF01016106">
    <property type="protein sequence ID" value="VDO20486.1"/>
    <property type="molecule type" value="Genomic_DNA"/>
</dbReference>
<evidence type="ECO:0000256" key="4">
    <source>
        <dbReference type="ARBA" id="ARBA00022741"/>
    </source>
</evidence>
<dbReference type="Pfam" id="PF03109">
    <property type="entry name" value="ABC1"/>
    <property type="match status" value="1"/>
</dbReference>
<dbReference type="WBParaSite" id="HPLM_0000325901-mRNA-1">
    <property type="protein sequence ID" value="HPLM_0000325901-mRNA-1"/>
    <property type="gene ID" value="HPLM_0000325901"/>
</dbReference>
<reference evidence="9" key="1">
    <citation type="submission" date="2017-02" db="UniProtKB">
        <authorList>
            <consortium name="WormBaseParasite"/>
        </authorList>
    </citation>
    <scope>IDENTIFICATION</scope>
</reference>
<dbReference type="CDD" id="cd13970">
    <property type="entry name" value="ABC1_ADCK3"/>
    <property type="match status" value="1"/>
</dbReference>
<evidence type="ECO:0000256" key="2">
    <source>
        <dbReference type="ARBA" id="ARBA00009670"/>
    </source>
</evidence>
<evidence type="ECO:0000313" key="8">
    <source>
        <dbReference type="Proteomes" id="UP000268014"/>
    </source>
</evidence>
<dbReference type="PANTHER" id="PTHR43851">
    <property type="match status" value="1"/>
</dbReference>